<feature type="transmembrane region" description="Helical" evidence="2">
    <location>
        <begin position="122"/>
        <end position="142"/>
    </location>
</feature>
<evidence type="ECO:0000313" key="4">
    <source>
        <dbReference type="Proteomes" id="UP000317685"/>
    </source>
</evidence>
<sequence>MSAPTSPGTARTRTRRRAAGALLAVGVLLVACAFSLPAWRSVYPSGTDHTPGTSLLIPVLPLAGLSTVFAVLSLVNSGRHRWAWRQASLGMLVSNVLACGSLTGVFWLFLADEPYADETLLSTGPGAGTLLALVGCLLIPLAGSLPDNRQPATQLGGDHLRGDQLEGDQV</sequence>
<organism evidence="3 4">
    <name type="scientific">Micromonospora taraxaci</name>
    <dbReference type="NCBI Taxonomy" id="1316803"/>
    <lineage>
        <taxon>Bacteria</taxon>
        <taxon>Bacillati</taxon>
        <taxon>Actinomycetota</taxon>
        <taxon>Actinomycetes</taxon>
        <taxon>Micromonosporales</taxon>
        <taxon>Micromonosporaceae</taxon>
        <taxon>Micromonospora</taxon>
    </lineage>
</organism>
<gene>
    <name evidence="3" type="ORF">FHU34_115243</name>
</gene>
<feature type="transmembrane region" description="Helical" evidence="2">
    <location>
        <begin position="56"/>
        <end position="75"/>
    </location>
</feature>
<keyword evidence="2" id="KW-0472">Membrane</keyword>
<dbReference type="GeneID" id="300130698"/>
<reference evidence="3 4" key="1">
    <citation type="submission" date="2019-06" db="EMBL/GenBank/DDBJ databases">
        <title>Sequencing the genomes of 1000 actinobacteria strains.</title>
        <authorList>
            <person name="Klenk H.-P."/>
        </authorList>
    </citation>
    <scope>NUCLEOTIDE SEQUENCE [LARGE SCALE GENOMIC DNA]</scope>
    <source>
        <strain evidence="3 4">DSM 45885</strain>
    </source>
</reference>
<feature type="transmembrane region" description="Helical" evidence="2">
    <location>
        <begin position="87"/>
        <end position="110"/>
    </location>
</feature>
<feature type="region of interest" description="Disordered" evidence="1">
    <location>
        <begin position="150"/>
        <end position="170"/>
    </location>
</feature>
<dbReference type="RefSeq" id="WP_145784853.1">
    <property type="nucleotide sequence ID" value="NZ_JBEZJC010000008.1"/>
</dbReference>
<keyword evidence="2" id="KW-1133">Transmembrane helix</keyword>
<accession>A0A561W7M5</accession>
<proteinExistence type="predicted"/>
<dbReference type="Proteomes" id="UP000317685">
    <property type="component" value="Unassembled WGS sequence"/>
</dbReference>
<protein>
    <submittedName>
        <fullName evidence="3">Uncharacterized protein</fullName>
    </submittedName>
</protein>
<keyword evidence="4" id="KW-1185">Reference proteome</keyword>
<dbReference type="OrthoDB" id="3397774at2"/>
<evidence type="ECO:0000256" key="2">
    <source>
        <dbReference type="SAM" id="Phobius"/>
    </source>
</evidence>
<evidence type="ECO:0000256" key="1">
    <source>
        <dbReference type="SAM" id="MobiDB-lite"/>
    </source>
</evidence>
<evidence type="ECO:0000313" key="3">
    <source>
        <dbReference type="EMBL" id="TWG19850.1"/>
    </source>
</evidence>
<dbReference type="AlphaFoldDB" id="A0A561W7M5"/>
<name>A0A561W7M5_9ACTN</name>
<keyword evidence="2" id="KW-0812">Transmembrane</keyword>
<comment type="caution">
    <text evidence="3">The sequence shown here is derived from an EMBL/GenBank/DDBJ whole genome shotgun (WGS) entry which is preliminary data.</text>
</comment>
<dbReference type="EMBL" id="VIWZ01000001">
    <property type="protein sequence ID" value="TWG19850.1"/>
    <property type="molecule type" value="Genomic_DNA"/>
</dbReference>